<dbReference type="PROSITE" id="PS50158">
    <property type="entry name" value="ZF_CCHC"/>
    <property type="match status" value="1"/>
</dbReference>
<evidence type="ECO:0000256" key="8">
    <source>
        <dbReference type="RuleBase" id="RU367071"/>
    </source>
</evidence>
<evidence type="ECO:0000256" key="4">
    <source>
        <dbReference type="ARBA" id="ARBA00022728"/>
    </source>
</evidence>
<evidence type="ECO:0000256" key="7">
    <source>
        <dbReference type="PROSITE-ProRule" id="PRU00047"/>
    </source>
</evidence>
<comment type="subunit">
    <text evidence="8">Associated with the spliceosome.</text>
</comment>
<dbReference type="InterPro" id="IPR021715">
    <property type="entry name" value="Slu7_dom"/>
</dbReference>
<keyword evidence="6 8" id="KW-0539">Nucleus</keyword>
<evidence type="ECO:0000313" key="11">
    <source>
        <dbReference type="EMBL" id="EJS44289.1"/>
    </source>
</evidence>
<evidence type="ECO:0000256" key="3">
    <source>
        <dbReference type="ARBA" id="ARBA00022664"/>
    </source>
</evidence>
<gene>
    <name evidence="11" type="ORF">SU7_0631</name>
</gene>
<keyword evidence="4 8" id="KW-0747">Spliceosome</keyword>
<dbReference type="GO" id="GO:0008270">
    <property type="term" value="F:zinc ion binding"/>
    <property type="evidence" value="ECO:0007669"/>
    <property type="project" value="UniProtKB-KW"/>
</dbReference>
<protein>
    <recommendedName>
        <fullName evidence="8">Pre-mRNA-splicing factor SLU7</fullName>
    </recommendedName>
</protein>
<accession>J8Q9M9</accession>
<dbReference type="Proteomes" id="UP000006968">
    <property type="component" value="Chromosome IV"/>
</dbReference>
<keyword evidence="3 8" id="KW-0507">mRNA processing</keyword>
<dbReference type="GO" id="GO:0005681">
    <property type="term" value="C:spliceosomal complex"/>
    <property type="evidence" value="ECO:0007669"/>
    <property type="project" value="UniProtKB-UniRule"/>
</dbReference>
<sequence>MNNNNRNNRNKNNNNRNKRQLQQAKNKNENIHIPRYIRNQPWYYKDNAKGEEEEEEVTNDEKSTEENAEKGEKGDYLLHHRQKTKGGALDIDNNSEAKIGLGIKDEFKIVKLQDASTRISGSSNFCKNCGEVGHREKDCMEKPRKAQKIVPDISSNNTDKDTVLIRGTSDDWDSRKDRWYGYSGKEYNELLRKWEQDKQNDMQDKAKFQNDETLWDTDEEIELMKLELYKDSVGSLKKDDSKNSQLYKTSTRLREDKAAYLNDLNSTESNYDPKSRLYKSETLGAVDEKSKMFRRHLTGEGLKLSELNDFVRSHAKEMGVRDEVEDKEKIQHVLVANPTKYEYLMKKTKQEGLKEPKVVSISELEAKKVEGTKQSEEQRKHLRDLYG</sequence>
<comment type="similarity">
    <text evidence="2 8">Belongs to the SLU7 family.</text>
</comment>
<comment type="subcellular location">
    <subcellularLocation>
        <location evidence="1 8">Nucleus</location>
    </subcellularLocation>
</comment>
<evidence type="ECO:0000256" key="5">
    <source>
        <dbReference type="ARBA" id="ARBA00023187"/>
    </source>
</evidence>
<comment type="caution">
    <text evidence="11">The sequence shown here is derived from an EMBL/GenBank/DDBJ whole genome shotgun (WGS) entry which is preliminary data.</text>
</comment>
<evidence type="ECO:0000313" key="12">
    <source>
        <dbReference type="Proteomes" id="UP000006968"/>
    </source>
</evidence>
<evidence type="ECO:0000259" key="10">
    <source>
        <dbReference type="PROSITE" id="PS50158"/>
    </source>
</evidence>
<evidence type="ECO:0000256" key="2">
    <source>
        <dbReference type="ARBA" id="ARBA00007203"/>
    </source>
</evidence>
<dbReference type="PANTHER" id="PTHR12942">
    <property type="entry name" value="STEP II SPLICING FACTOR SLU7"/>
    <property type="match status" value="1"/>
</dbReference>
<organism evidence="11 12">
    <name type="scientific">Saccharomyces arboricola (strain H-6 / AS 2.3317 / CBS 10644)</name>
    <name type="common">Yeast</name>
    <dbReference type="NCBI Taxonomy" id="1160507"/>
    <lineage>
        <taxon>Eukaryota</taxon>
        <taxon>Fungi</taxon>
        <taxon>Dikarya</taxon>
        <taxon>Ascomycota</taxon>
        <taxon>Saccharomycotina</taxon>
        <taxon>Saccharomycetes</taxon>
        <taxon>Saccharomycetales</taxon>
        <taxon>Saccharomycetaceae</taxon>
        <taxon>Saccharomyces</taxon>
    </lineage>
</organism>
<dbReference type="InterPro" id="IPR039974">
    <property type="entry name" value="Splicing_factor_SLU7"/>
</dbReference>
<dbReference type="EMBL" id="ALIE01000041">
    <property type="protein sequence ID" value="EJS44289.1"/>
    <property type="molecule type" value="Genomic_DNA"/>
</dbReference>
<keyword evidence="7" id="KW-0863">Zinc-finger</keyword>
<dbReference type="InterPro" id="IPR036875">
    <property type="entry name" value="Znf_CCHC_sf"/>
</dbReference>
<keyword evidence="5 8" id="KW-0508">mRNA splicing</keyword>
<dbReference type="OrthoDB" id="249612at2759"/>
<feature type="compositionally biased region" description="Basic and acidic residues" evidence="9">
    <location>
        <begin position="59"/>
        <end position="76"/>
    </location>
</feature>
<dbReference type="GO" id="GO:0030628">
    <property type="term" value="F:pre-mRNA 3'-splice site binding"/>
    <property type="evidence" value="ECO:0007669"/>
    <property type="project" value="UniProtKB-UniRule"/>
</dbReference>
<dbReference type="GO" id="GO:0000398">
    <property type="term" value="P:mRNA splicing, via spliceosome"/>
    <property type="evidence" value="ECO:0007669"/>
    <property type="project" value="UniProtKB-UniRule"/>
</dbReference>
<feature type="domain" description="CCHC-type" evidence="10">
    <location>
        <begin position="126"/>
        <end position="139"/>
    </location>
</feature>
<dbReference type="HOGENOM" id="CLU_072877_0_0_1"/>
<dbReference type="PANTHER" id="PTHR12942:SF2">
    <property type="entry name" value="PRE-MRNA-SPLICING FACTOR SLU7"/>
    <property type="match status" value="1"/>
</dbReference>
<proteinExistence type="inferred from homology"/>
<keyword evidence="7" id="KW-0862">Zinc</keyword>
<name>J8Q9M9_SACAR</name>
<dbReference type="SUPFAM" id="SSF57756">
    <property type="entry name" value="Retrovirus zinc finger-like domains"/>
    <property type="match status" value="1"/>
</dbReference>
<dbReference type="InterPro" id="IPR001878">
    <property type="entry name" value="Znf_CCHC"/>
</dbReference>
<feature type="compositionally biased region" description="Low complexity" evidence="9">
    <location>
        <begin position="1"/>
        <end position="25"/>
    </location>
</feature>
<comment type="function">
    <text evidence="8">Involved in pre-mRNA splicing.</text>
</comment>
<keyword evidence="12" id="KW-1185">Reference proteome</keyword>
<evidence type="ECO:0000256" key="9">
    <source>
        <dbReference type="SAM" id="MobiDB-lite"/>
    </source>
</evidence>
<feature type="region of interest" description="Disordered" evidence="9">
    <location>
        <begin position="1"/>
        <end position="76"/>
    </location>
</feature>
<evidence type="ECO:0000256" key="6">
    <source>
        <dbReference type="ARBA" id="ARBA00023242"/>
    </source>
</evidence>
<evidence type="ECO:0000256" key="1">
    <source>
        <dbReference type="ARBA" id="ARBA00004123"/>
    </source>
</evidence>
<keyword evidence="7" id="KW-0479">Metal-binding</keyword>
<dbReference type="AlphaFoldDB" id="J8Q9M9"/>
<dbReference type="Pfam" id="PF11708">
    <property type="entry name" value="Slu7"/>
    <property type="match status" value="1"/>
</dbReference>
<reference evidence="11 12" key="1">
    <citation type="journal article" date="2013" name="BMC Genomics">
        <title>High quality de novo sequencing and assembly of the Saccharomyces arboricolus genome.</title>
        <authorList>
            <person name="Liti G."/>
            <person name="Nguyen Ba A.N."/>
            <person name="Blythe M."/>
            <person name="Mueller C.A."/>
            <person name="Bergstroem A."/>
            <person name="Cubillos F.A."/>
            <person name="Dafhnis-Calas F."/>
            <person name="Khoshraftar S."/>
            <person name="Malla S."/>
            <person name="Mehta N."/>
            <person name="Siow C.C."/>
            <person name="Warringer J."/>
            <person name="Moses A.M."/>
            <person name="Louis E.J."/>
            <person name="Nieduszynski C.A."/>
        </authorList>
    </citation>
    <scope>NUCLEOTIDE SEQUENCE [LARGE SCALE GENOMIC DNA]</scope>
    <source>
        <strain evidence="12">H-6 / AS 2.3317 / CBS 10644</strain>
    </source>
</reference>
<dbReference type="Pfam" id="PF00098">
    <property type="entry name" value="zf-CCHC"/>
    <property type="match status" value="1"/>
</dbReference>